<dbReference type="Proteomes" id="UP000004563">
    <property type="component" value="Unassembled WGS sequence"/>
</dbReference>
<reference evidence="2 3" key="1">
    <citation type="journal article" date="2011" name="J. Bacteriol.">
        <title>Draft genome sequence of Bacteroides vulgatus PC510, a strain isolated from human feces.</title>
        <authorList>
            <person name="Cuiv P.O."/>
            <person name="Klaassens E.S."/>
            <person name="Durkin A.S."/>
            <person name="Harkins D.M."/>
            <person name="Foster L."/>
            <person name="McCorrison J."/>
            <person name="Torralba M."/>
            <person name="Nelson K.E."/>
            <person name="Morrison M."/>
        </authorList>
    </citation>
    <scope>NUCLEOTIDE SEQUENCE [LARGE SCALE GENOMIC DNA]</scope>
    <source>
        <strain evidence="2 3">PC510</strain>
    </source>
</reference>
<dbReference type="EMBL" id="ADKO01000031">
    <property type="protein sequence ID" value="EFG18819.1"/>
    <property type="molecule type" value="Genomic_DNA"/>
</dbReference>
<name>D4V5M6_PHOVU</name>
<evidence type="ECO:0000256" key="1">
    <source>
        <dbReference type="SAM" id="Phobius"/>
    </source>
</evidence>
<keyword evidence="1" id="KW-0472">Membrane</keyword>
<organism evidence="2 3">
    <name type="scientific">Phocaeicola vulgatus PC510</name>
    <dbReference type="NCBI Taxonomy" id="702446"/>
    <lineage>
        <taxon>Bacteria</taxon>
        <taxon>Pseudomonadati</taxon>
        <taxon>Bacteroidota</taxon>
        <taxon>Bacteroidia</taxon>
        <taxon>Bacteroidales</taxon>
        <taxon>Bacteroidaceae</taxon>
        <taxon>Phocaeicola</taxon>
    </lineage>
</organism>
<accession>D4V5M6</accession>
<dbReference type="AlphaFoldDB" id="D4V5M6"/>
<evidence type="ECO:0000313" key="3">
    <source>
        <dbReference type="Proteomes" id="UP000004563"/>
    </source>
</evidence>
<keyword evidence="1" id="KW-0812">Transmembrane</keyword>
<protein>
    <recommendedName>
        <fullName evidence="4">Transmembrane protein</fullName>
    </recommendedName>
</protein>
<feature type="transmembrane region" description="Helical" evidence="1">
    <location>
        <begin position="46"/>
        <end position="65"/>
    </location>
</feature>
<evidence type="ECO:0008006" key="4">
    <source>
        <dbReference type="Google" id="ProtNLM"/>
    </source>
</evidence>
<keyword evidence="1" id="KW-1133">Transmembrane helix</keyword>
<proteinExistence type="predicted"/>
<evidence type="ECO:0000313" key="2">
    <source>
        <dbReference type="EMBL" id="EFG18819.1"/>
    </source>
</evidence>
<gene>
    <name evidence="2" type="ORF">CUU_3628</name>
</gene>
<feature type="transmembrane region" description="Helical" evidence="1">
    <location>
        <begin position="114"/>
        <end position="138"/>
    </location>
</feature>
<sequence length="141" mass="17196">MSKIHYFCNDMDKDNRKYRICFIDYMWYVAEIWHEREHNNLNGRMLLFFCWLFAILVPLGTPLMFRYFSWIVAFVVWMMLCFLPDLFCQLRYTVGRREALREYYGKMKHPGRKLAKIVLIAIALTVVNFALMFHFGFIHWA</sequence>
<feature type="transmembrane region" description="Helical" evidence="1">
    <location>
        <begin position="71"/>
        <end position="94"/>
    </location>
</feature>
<comment type="caution">
    <text evidence="2">The sequence shown here is derived from an EMBL/GenBank/DDBJ whole genome shotgun (WGS) entry which is preliminary data.</text>
</comment>